<comment type="caution">
    <text evidence="2">The sequence shown here is derived from an EMBL/GenBank/DDBJ whole genome shotgun (WGS) entry which is preliminary data.</text>
</comment>
<protein>
    <submittedName>
        <fullName evidence="2">Uncharacterized protein</fullName>
    </submittedName>
</protein>
<accession>A0A9Q0NCW3</accession>
<feature type="non-terminal residue" evidence="2">
    <location>
        <position position="1"/>
    </location>
</feature>
<dbReference type="AlphaFoldDB" id="A0A9Q0NCW3"/>
<reference evidence="2" key="1">
    <citation type="submission" date="2022-07" db="EMBL/GenBank/DDBJ databases">
        <authorList>
            <person name="Trinca V."/>
            <person name="Uliana J.V.C."/>
            <person name="Torres T.T."/>
            <person name="Ward R.J."/>
            <person name="Monesi N."/>
        </authorList>
    </citation>
    <scope>NUCLEOTIDE SEQUENCE</scope>
    <source>
        <strain evidence="2">HSMRA1968</strain>
        <tissue evidence="2">Whole embryos</tissue>
    </source>
</reference>
<evidence type="ECO:0000313" key="2">
    <source>
        <dbReference type="EMBL" id="KAJ6647191.1"/>
    </source>
</evidence>
<gene>
    <name evidence="2" type="ORF">Bhyg_02411</name>
</gene>
<evidence type="ECO:0000256" key="1">
    <source>
        <dbReference type="SAM" id="MobiDB-lite"/>
    </source>
</evidence>
<sequence length="73" mass="8002">FPSVPPAFPSAPPNDPNEPISKQPLPSYNESVSQPMGTGVGWSGFNNIETPPPTFNEAEFMEKKDKPEKSEKQ</sequence>
<proteinExistence type="predicted"/>
<keyword evidence="3" id="KW-1185">Reference proteome</keyword>
<organism evidence="2 3">
    <name type="scientific">Pseudolycoriella hygida</name>
    <dbReference type="NCBI Taxonomy" id="35572"/>
    <lineage>
        <taxon>Eukaryota</taxon>
        <taxon>Metazoa</taxon>
        <taxon>Ecdysozoa</taxon>
        <taxon>Arthropoda</taxon>
        <taxon>Hexapoda</taxon>
        <taxon>Insecta</taxon>
        <taxon>Pterygota</taxon>
        <taxon>Neoptera</taxon>
        <taxon>Endopterygota</taxon>
        <taxon>Diptera</taxon>
        <taxon>Nematocera</taxon>
        <taxon>Sciaroidea</taxon>
        <taxon>Sciaridae</taxon>
        <taxon>Pseudolycoriella</taxon>
    </lineage>
</organism>
<feature type="region of interest" description="Disordered" evidence="1">
    <location>
        <begin position="1"/>
        <end position="73"/>
    </location>
</feature>
<name>A0A9Q0NCW3_9DIPT</name>
<feature type="compositionally biased region" description="Pro residues" evidence="1">
    <location>
        <begin position="1"/>
        <end position="16"/>
    </location>
</feature>
<feature type="compositionally biased region" description="Polar residues" evidence="1">
    <location>
        <begin position="24"/>
        <end position="36"/>
    </location>
</feature>
<dbReference type="EMBL" id="WJQU01000001">
    <property type="protein sequence ID" value="KAJ6647191.1"/>
    <property type="molecule type" value="Genomic_DNA"/>
</dbReference>
<dbReference type="Proteomes" id="UP001151699">
    <property type="component" value="Chromosome A"/>
</dbReference>
<feature type="compositionally biased region" description="Basic and acidic residues" evidence="1">
    <location>
        <begin position="60"/>
        <end position="73"/>
    </location>
</feature>
<evidence type="ECO:0000313" key="3">
    <source>
        <dbReference type="Proteomes" id="UP001151699"/>
    </source>
</evidence>